<evidence type="ECO:0000256" key="1">
    <source>
        <dbReference type="ARBA" id="ARBA00012528"/>
    </source>
</evidence>
<dbReference type="InterPro" id="IPR000160">
    <property type="entry name" value="GGDEF_dom"/>
</dbReference>
<protein>
    <recommendedName>
        <fullName evidence="1">diguanylate cyclase</fullName>
        <ecNumber evidence="1">2.7.7.65</ecNumber>
    </recommendedName>
</protein>
<comment type="caution">
    <text evidence="3">The sequence shown here is derived from an EMBL/GenBank/DDBJ whole genome shotgun (WGS) entry which is preliminary data.</text>
</comment>
<dbReference type="NCBIfam" id="TIGR00254">
    <property type="entry name" value="GGDEF"/>
    <property type="match status" value="1"/>
</dbReference>
<sequence>MATSLLPVHNDFSLLMEQVCYACAAVNLNEQSIRVIVNSLNPRENGETFAYADYYATQFLRLKDLNPELYEHLALDRLQQLYKDKGQEHFDFESPDQPNMKFALDIYVPEADIQAVYLVCCRERKADLFAAIAQQFIYAHCDYFIYIDARRNSYTAFAMTDKSSTKPPMFCADYDGAIIQYAYTYCTPEEQENTIYEMTLARVIDQLDKYGVHSFYSSIYEDGEIHRKYLEYRYFNKEEKMILLFRSDVTDMYNEENQYAQKLQAAIDQAYTDSLTGILNAQGMQDHVNEKLMALSVEAMAGNGLRDVEPLSALLFIDLDNFKQVNDHCGHLMGDQVLKDIAAALKENLRADDFAARIGGDEFEAFIAHLDSREDGVAICQRILYAIEDLPQKHNFDVPLSCSIGVAFSPDDGHQYADLVRIADARVYAAKRRGKRTVVFE</sequence>
<dbReference type="EMBL" id="JAHLFE010000105">
    <property type="protein sequence ID" value="MBU3844263.1"/>
    <property type="molecule type" value="Genomic_DNA"/>
</dbReference>
<dbReference type="InterPro" id="IPR043128">
    <property type="entry name" value="Rev_trsase/Diguanyl_cyclase"/>
</dbReference>
<evidence type="ECO:0000259" key="2">
    <source>
        <dbReference type="PROSITE" id="PS50887"/>
    </source>
</evidence>
<dbReference type="Proteomes" id="UP000733611">
    <property type="component" value="Unassembled WGS sequence"/>
</dbReference>
<dbReference type="PANTHER" id="PTHR45138:SF6">
    <property type="entry name" value="DIGUANYLATE CYCLASE DGCN"/>
    <property type="match status" value="1"/>
</dbReference>
<dbReference type="EC" id="2.7.7.65" evidence="1"/>
<dbReference type="SMART" id="SM00267">
    <property type="entry name" value="GGDEF"/>
    <property type="match status" value="1"/>
</dbReference>
<reference evidence="3" key="1">
    <citation type="journal article" date="2021" name="PeerJ">
        <title>Extensive microbial diversity within the chicken gut microbiome revealed by metagenomics and culture.</title>
        <authorList>
            <person name="Gilroy R."/>
            <person name="Ravi A."/>
            <person name="Getino M."/>
            <person name="Pursley I."/>
            <person name="Horton D.L."/>
            <person name="Alikhan N.F."/>
            <person name="Baker D."/>
            <person name="Gharbi K."/>
            <person name="Hall N."/>
            <person name="Watson M."/>
            <person name="Adriaenssens E.M."/>
            <person name="Foster-Nyarko E."/>
            <person name="Jarju S."/>
            <person name="Secka A."/>
            <person name="Antonio M."/>
            <person name="Oren A."/>
            <person name="Chaudhuri R.R."/>
            <person name="La Ragione R."/>
            <person name="Hildebrand F."/>
            <person name="Pallen M.J."/>
        </authorList>
    </citation>
    <scope>NUCLEOTIDE SEQUENCE</scope>
    <source>
        <strain evidence="3">378</strain>
    </source>
</reference>
<dbReference type="InterPro" id="IPR050469">
    <property type="entry name" value="Diguanylate_Cyclase"/>
</dbReference>
<dbReference type="Pfam" id="PF00990">
    <property type="entry name" value="GGDEF"/>
    <property type="match status" value="1"/>
</dbReference>
<dbReference type="AlphaFoldDB" id="A0A948TGK6"/>
<dbReference type="SUPFAM" id="SSF55073">
    <property type="entry name" value="Nucleotide cyclase"/>
    <property type="match status" value="1"/>
</dbReference>
<organism evidence="3 4">
    <name type="scientific">Candidatus Anaerobiospirillum pullicola</name>
    <dbReference type="NCBI Taxonomy" id="2838451"/>
    <lineage>
        <taxon>Bacteria</taxon>
        <taxon>Pseudomonadati</taxon>
        <taxon>Pseudomonadota</taxon>
        <taxon>Gammaproteobacteria</taxon>
        <taxon>Aeromonadales</taxon>
        <taxon>Succinivibrionaceae</taxon>
        <taxon>Anaerobiospirillum</taxon>
    </lineage>
</organism>
<dbReference type="GO" id="GO:1902201">
    <property type="term" value="P:negative regulation of bacterial-type flagellum-dependent cell motility"/>
    <property type="evidence" value="ECO:0007669"/>
    <property type="project" value="TreeGrafter"/>
</dbReference>
<dbReference type="PROSITE" id="PS50887">
    <property type="entry name" value="GGDEF"/>
    <property type="match status" value="1"/>
</dbReference>
<dbReference type="GO" id="GO:0005886">
    <property type="term" value="C:plasma membrane"/>
    <property type="evidence" value="ECO:0007669"/>
    <property type="project" value="TreeGrafter"/>
</dbReference>
<gene>
    <name evidence="3" type="ORF">H9847_05250</name>
</gene>
<accession>A0A948TGK6</accession>
<name>A0A948TGK6_9GAMM</name>
<evidence type="ECO:0000313" key="4">
    <source>
        <dbReference type="Proteomes" id="UP000733611"/>
    </source>
</evidence>
<dbReference type="CDD" id="cd01949">
    <property type="entry name" value="GGDEF"/>
    <property type="match status" value="1"/>
</dbReference>
<proteinExistence type="predicted"/>
<feature type="domain" description="GGDEF" evidence="2">
    <location>
        <begin position="310"/>
        <end position="441"/>
    </location>
</feature>
<evidence type="ECO:0000313" key="3">
    <source>
        <dbReference type="EMBL" id="MBU3844263.1"/>
    </source>
</evidence>
<dbReference type="PANTHER" id="PTHR45138">
    <property type="entry name" value="REGULATORY COMPONENTS OF SENSORY TRANSDUCTION SYSTEM"/>
    <property type="match status" value="1"/>
</dbReference>
<dbReference type="InterPro" id="IPR029787">
    <property type="entry name" value="Nucleotide_cyclase"/>
</dbReference>
<dbReference type="Gene3D" id="3.30.70.270">
    <property type="match status" value="1"/>
</dbReference>
<dbReference type="GO" id="GO:0052621">
    <property type="term" value="F:diguanylate cyclase activity"/>
    <property type="evidence" value="ECO:0007669"/>
    <property type="project" value="UniProtKB-EC"/>
</dbReference>
<reference evidence="3" key="2">
    <citation type="submission" date="2021-04" db="EMBL/GenBank/DDBJ databases">
        <authorList>
            <person name="Gilroy R."/>
        </authorList>
    </citation>
    <scope>NUCLEOTIDE SEQUENCE</scope>
    <source>
        <strain evidence="3">378</strain>
    </source>
</reference>
<dbReference type="GO" id="GO:0043709">
    <property type="term" value="P:cell adhesion involved in single-species biofilm formation"/>
    <property type="evidence" value="ECO:0007669"/>
    <property type="project" value="TreeGrafter"/>
</dbReference>